<dbReference type="InterPro" id="IPR052156">
    <property type="entry name" value="BCAA_Transport_ATP-bd_LivF"/>
</dbReference>
<dbReference type="Gene3D" id="3.40.50.300">
    <property type="entry name" value="P-loop containing nucleotide triphosphate hydrolases"/>
    <property type="match status" value="1"/>
</dbReference>
<dbReference type="PANTHER" id="PTHR43820">
    <property type="entry name" value="HIGH-AFFINITY BRANCHED-CHAIN AMINO ACID TRANSPORT ATP-BINDING PROTEIN LIVF"/>
    <property type="match status" value="1"/>
</dbReference>
<keyword evidence="2" id="KW-0813">Transport</keyword>
<dbReference type="InterPro" id="IPR003439">
    <property type="entry name" value="ABC_transporter-like_ATP-bd"/>
</dbReference>
<dbReference type="GO" id="GO:0015807">
    <property type="term" value="P:L-amino acid transport"/>
    <property type="evidence" value="ECO:0007669"/>
    <property type="project" value="TreeGrafter"/>
</dbReference>
<dbReference type="PANTHER" id="PTHR43820:SF4">
    <property type="entry name" value="HIGH-AFFINITY BRANCHED-CHAIN AMINO ACID TRANSPORT ATP-BINDING PROTEIN LIVF"/>
    <property type="match status" value="1"/>
</dbReference>
<evidence type="ECO:0000256" key="3">
    <source>
        <dbReference type="ARBA" id="ARBA00022741"/>
    </source>
</evidence>
<dbReference type="Pfam" id="PF00005">
    <property type="entry name" value="ABC_tran"/>
    <property type="match status" value="1"/>
</dbReference>
<evidence type="ECO:0000256" key="1">
    <source>
        <dbReference type="ARBA" id="ARBA00005417"/>
    </source>
</evidence>
<dbReference type="PROSITE" id="PS50893">
    <property type="entry name" value="ABC_TRANSPORTER_2"/>
    <property type="match status" value="1"/>
</dbReference>
<dbReference type="InterPro" id="IPR017871">
    <property type="entry name" value="ABC_transporter-like_CS"/>
</dbReference>
<evidence type="ECO:0000259" key="7">
    <source>
        <dbReference type="PROSITE" id="PS50893"/>
    </source>
</evidence>
<keyword evidence="5" id="KW-0029">Amino-acid transport</keyword>
<dbReference type="Proteomes" id="UP000293865">
    <property type="component" value="Unassembled WGS sequence"/>
</dbReference>
<evidence type="ECO:0000256" key="4">
    <source>
        <dbReference type="ARBA" id="ARBA00022840"/>
    </source>
</evidence>
<dbReference type="PROSITE" id="PS00211">
    <property type="entry name" value="ABC_TRANSPORTER_1"/>
    <property type="match status" value="1"/>
</dbReference>
<keyword evidence="4 8" id="KW-0067">ATP-binding</keyword>
<organism evidence="8 9">
    <name type="scientific">Agromyces albus</name>
    <dbReference type="NCBI Taxonomy" id="205332"/>
    <lineage>
        <taxon>Bacteria</taxon>
        <taxon>Bacillati</taxon>
        <taxon>Actinomycetota</taxon>
        <taxon>Actinomycetes</taxon>
        <taxon>Micrococcales</taxon>
        <taxon>Microbacteriaceae</taxon>
        <taxon>Agromyces</taxon>
    </lineage>
</organism>
<evidence type="ECO:0000256" key="5">
    <source>
        <dbReference type="ARBA" id="ARBA00022970"/>
    </source>
</evidence>
<evidence type="ECO:0000313" key="9">
    <source>
        <dbReference type="Proteomes" id="UP000293865"/>
    </source>
</evidence>
<keyword evidence="3" id="KW-0547">Nucleotide-binding</keyword>
<sequence length="280" mass="29737">MRHDGRARLRPRHRGGCDGGGTRFRRGSPSLSRHRRTRGDRVSNNGRLVIEGIAIERGGREVVHGVDLVAEPGAITALLGPNGAGKSSLVLALAGTIKASRGSVRLDGADLVGKSPTAIRTAGIATVPEGHRVLKDMTVADNLRVASLLVPRIERPAAVDRVESLFEELTPLRGRLAGSLSGGQQQMLAIGQALVSQPRYLVVDEMSLGLAPIIVRRLVPALRRIAAAGVGVILIEQFTQVALDLASDAYAMAQGRVVVHAPAAELREAPERLEQAYRLA</sequence>
<dbReference type="SUPFAM" id="SSF52540">
    <property type="entry name" value="P-loop containing nucleoside triphosphate hydrolases"/>
    <property type="match status" value="1"/>
</dbReference>
<feature type="domain" description="ABC transporter" evidence="7">
    <location>
        <begin position="48"/>
        <end position="279"/>
    </location>
</feature>
<evidence type="ECO:0000313" key="8">
    <source>
        <dbReference type="EMBL" id="RXZ72353.1"/>
    </source>
</evidence>
<name>A0A4Q2L748_9MICO</name>
<feature type="region of interest" description="Disordered" evidence="6">
    <location>
        <begin position="1"/>
        <end position="40"/>
    </location>
</feature>
<dbReference type="SMART" id="SM00382">
    <property type="entry name" value="AAA"/>
    <property type="match status" value="1"/>
</dbReference>
<dbReference type="InterPro" id="IPR027417">
    <property type="entry name" value="P-loop_NTPase"/>
</dbReference>
<protein>
    <submittedName>
        <fullName evidence="8">ATP-binding cassette domain-containing protein</fullName>
    </submittedName>
</protein>
<proteinExistence type="inferred from homology"/>
<accession>A0A4Q2L748</accession>
<gene>
    <name evidence="8" type="ORF">ESP51_04060</name>
</gene>
<dbReference type="EMBL" id="SDPN01000005">
    <property type="protein sequence ID" value="RXZ72353.1"/>
    <property type="molecule type" value="Genomic_DNA"/>
</dbReference>
<dbReference type="OrthoDB" id="5296765at2"/>
<evidence type="ECO:0000256" key="6">
    <source>
        <dbReference type="SAM" id="MobiDB-lite"/>
    </source>
</evidence>
<reference evidence="8 9" key="1">
    <citation type="submission" date="2019-01" db="EMBL/GenBank/DDBJ databases">
        <title>Agromyces.</title>
        <authorList>
            <person name="Li J."/>
        </authorList>
    </citation>
    <scope>NUCLEOTIDE SEQUENCE [LARGE SCALE GENOMIC DNA]</scope>
    <source>
        <strain evidence="8 9">DSM 15934</strain>
    </source>
</reference>
<dbReference type="GO" id="GO:0016887">
    <property type="term" value="F:ATP hydrolysis activity"/>
    <property type="evidence" value="ECO:0007669"/>
    <property type="project" value="InterPro"/>
</dbReference>
<evidence type="ECO:0000256" key="2">
    <source>
        <dbReference type="ARBA" id="ARBA00022448"/>
    </source>
</evidence>
<dbReference type="GO" id="GO:0015658">
    <property type="term" value="F:branched-chain amino acid transmembrane transporter activity"/>
    <property type="evidence" value="ECO:0007669"/>
    <property type="project" value="TreeGrafter"/>
</dbReference>
<dbReference type="GO" id="GO:0005524">
    <property type="term" value="F:ATP binding"/>
    <property type="evidence" value="ECO:0007669"/>
    <property type="project" value="UniProtKB-KW"/>
</dbReference>
<comment type="caution">
    <text evidence="8">The sequence shown here is derived from an EMBL/GenBank/DDBJ whole genome shotgun (WGS) entry which is preliminary data.</text>
</comment>
<dbReference type="AlphaFoldDB" id="A0A4Q2L748"/>
<keyword evidence="9" id="KW-1185">Reference proteome</keyword>
<dbReference type="InterPro" id="IPR003593">
    <property type="entry name" value="AAA+_ATPase"/>
</dbReference>
<comment type="similarity">
    <text evidence="1">Belongs to the ABC transporter superfamily.</text>
</comment>